<dbReference type="Gene3D" id="1.10.1740.10">
    <property type="match status" value="1"/>
</dbReference>
<evidence type="ECO:0000313" key="10">
    <source>
        <dbReference type="Proteomes" id="UP000663937"/>
    </source>
</evidence>
<feature type="domain" description="RNA polymerase sigma factor 70 region 4 type 2" evidence="7">
    <location>
        <begin position="115"/>
        <end position="166"/>
    </location>
</feature>
<evidence type="ECO:0000256" key="2">
    <source>
        <dbReference type="ARBA" id="ARBA00023015"/>
    </source>
</evidence>
<comment type="similarity">
    <text evidence="1">Belongs to the sigma-70 factor family. ECF subfamily.</text>
</comment>
<keyword evidence="3" id="KW-0731">Sigma factor</keyword>
<keyword evidence="10" id="KW-1185">Reference proteome</keyword>
<dbReference type="Gene3D" id="1.10.10.10">
    <property type="entry name" value="Winged helix-like DNA-binding domain superfamily/Winged helix DNA-binding domain"/>
    <property type="match status" value="1"/>
</dbReference>
<reference evidence="9" key="1">
    <citation type="submission" date="2021-03" db="EMBL/GenBank/DDBJ databases">
        <title>Pengzhenrongella sicca gen. nov., sp. nov., a new member of suborder Micrococcineae isolated from High-Arctic tundra soil.</title>
        <authorList>
            <person name="Peng F."/>
        </authorList>
    </citation>
    <scope>NUCLEOTIDE SEQUENCE</scope>
    <source>
        <strain evidence="9">LRZ-2</strain>
    </source>
</reference>
<dbReference type="InterPro" id="IPR013325">
    <property type="entry name" value="RNA_pol_sigma_r2"/>
</dbReference>
<dbReference type="NCBIfam" id="TIGR02937">
    <property type="entry name" value="sigma70-ECF"/>
    <property type="match status" value="1"/>
</dbReference>
<dbReference type="PANTHER" id="PTHR47756:SF2">
    <property type="entry name" value="BLL6612 PROTEIN"/>
    <property type="match status" value="1"/>
</dbReference>
<keyword evidence="2" id="KW-0805">Transcription regulation</keyword>
<dbReference type="GO" id="GO:0003677">
    <property type="term" value="F:DNA binding"/>
    <property type="evidence" value="ECO:0007669"/>
    <property type="project" value="InterPro"/>
</dbReference>
<evidence type="ECO:0000259" key="6">
    <source>
        <dbReference type="Pfam" id="PF04542"/>
    </source>
</evidence>
<evidence type="ECO:0000256" key="4">
    <source>
        <dbReference type="ARBA" id="ARBA00023163"/>
    </source>
</evidence>
<evidence type="ECO:0000259" key="7">
    <source>
        <dbReference type="Pfam" id="PF08281"/>
    </source>
</evidence>
<sequence length="426" mass="45834">MADVSATDAALVLAFREEWGRVVATMIRFTGDWTLAEESTQDAFAAAVERWPRDGVPRSPGAWLTTAARNRALDRMRRSTNERRKLAEAVTLSTEEVGADERGGADIPDDRLRLIFTCCHPALPLESRVALALRTLCGLTTAEIARAFGVAEPAMAKRLVRARAKIRHAGIPYRVPPPHLLPDRLAGVLAVLYVMFTEGYAATAGPLTRAPVSAEAIRLTRVLAALLPAEPEVHGLLALELLQDSRRGARTDASGDLVTLDEQDRTEWDAAQIAAGLAALAAAGPLDRAGPYQLQAAIAAHHSTATRAADTDWPAIAALYDRLASLVRSPYVELNRAVAIAMARGPAAGLVLLDELDRAGALGSYHLLPAARADLLRRQGQHEEAAHAYRRALDLATNDAERRFLERRLADRGPGPGPSDRAKVGT</sequence>
<dbReference type="AlphaFoldDB" id="A0A8A4ZCD4"/>
<dbReference type="SUPFAM" id="SSF88946">
    <property type="entry name" value="Sigma2 domain of RNA polymerase sigma factors"/>
    <property type="match status" value="1"/>
</dbReference>
<evidence type="ECO:0000259" key="8">
    <source>
        <dbReference type="Pfam" id="PF20239"/>
    </source>
</evidence>
<evidence type="ECO:0000256" key="5">
    <source>
        <dbReference type="SAM" id="MobiDB-lite"/>
    </source>
</evidence>
<name>A0A8A4ZCD4_9MICO</name>
<dbReference type="Pfam" id="PF08281">
    <property type="entry name" value="Sigma70_r4_2"/>
    <property type="match status" value="1"/>
</dbReference>
<feature type="domain" description="RNA polymerase sigma-70 region 2" evidence="6">
    <location>
        <begin position="21"/>
        <end position="80"/>
    </location>
</feature>
<proteinExistence type="inferred from homology"/>
<dbReference type="InterPro" id="IPR013324">
    <property type="entry name" value="RNA_pol_sigma_r3/r4-like"/>
</dbReference>
<organism evidence="9 10">
    <name type="scientific">Pengzhenrongella sicca</name>
    <dbReference type="NCBI Taxonomy" id="2819238"/>
    <lineage>
        <taxon>Bacteria</taxon>
        <taxon>Bacillati</taxon>
        <taxon>Actinomycetota</taxon>
        <taxon>Actinomycetes</taxon>
        <taxon>Micrococcales</taxon>
        <taxon>Pengzhenrongella</taxon>
    </lineage>
</organism>
<dbReference type="InterPro" id="IPR014284">
    <property type="entry name" value="RNA_pol_sigma-70_dom"/>
</dbReference>
<dbReference type="GO" id="GO:0006352">
    <property type="term" value="P:DNA-templated transcription initiation"/>
    <property type="evidence" value="ECO:0007669"/>
    <property type="project" value="InterPro"/>
</dbReference>
<evidence type="ECO:0000256" key="1">
    <source>
        <dbReference type="ARBA" id="ARBA00010641"/>
    </source>
</evidence>
<dbReference type="InterPro" id="IPR046531">
    <property type="entry name" value="DUF6596"/>
</dbReference>
<dbReference type="Proteomes" id="UP000663937">
    <property type="component" value="Chromosome"/>
</dbReference>
<dbReference type="InterPro" id="IPR036388">
    <property type="entry name" value="WH-like_DNA-bd_sf"/>
</dbReference>
<dbReference type="Pfam" id="PF20239">
    <property type="entry name" value="DUF6596"/>
    <property type="match status" value="1"/>
</dbReference>
<gene>
    <name evidence="9" type="ORF">J4E96_12235</name>
</gene>
<keyword evidence="4" id="KW-0804">Transcription</keyword>
<dbReference type="EMBL" id="CP071868">
    <property type="protein sequence ID" value="QTE28157.1"/>
    <property type="molecule type" value="Genomic_DNA"/>
</dbReference>
<feature type="region of interest" description="Disordered" evidence="5">
    <location>
        <begin position="405"/>
        <end position="426"/>
    </location>
</feature>
<dbReference type="InterPro" id="IPR013249">
    <property type="entry name" value="RNA_pol_sigma70_r4_t2"/>
</dbReference>
<dbReference type="GO" id="GO:0016987">
    <property type="term" value="F:sigma factor activity"/>
    <property type="evidence" value="ECO:0007669"/>
    <property type="project" value="UniProtKB-KW"/>
</dbReference>
<dbReference type="Pfam" id="PF04542">
    <property type="entry name" value="Sigma70_r2"/>
    <property type="match status" value="1"/>
</dbReference>
<dbReference type="PANTHER" id="PTHR47756">
    <property type="entry name" value="BLL6612 PROTEIN-RELATED"/>
    <property type="match status" value="1"/>
</dbReference>
<evidence type="ECO:0000313" key="9">
    <source>
        <dbReference type="EMBL" id="QTE28157.1"/>
    </source>
</evidence>
<dbReference type="RefSeq" id="WP_227422386.1">
    <property type="nucleotide sequence ID" value="NZ_CP071868.1"/>
</dbReference>
<feature type="domain" description="DUF6596" evidence="8">
    <location>
        <begin position="184"/>
        <end position="283"/>
    </location>
</feature>
<protein>
    <submittedName>
        <fullName evidence="9">RNA polymerase sigma factor</fullName>
    </submittedName>
</protein>
<dbReference type="KEGG" id="psic:J4E96_12235"/>
<dbReference type="SUPFAM" id="SSF88659">
    <property type="entry name" value="Sigma3 and sigma4 domains of RNA polymerase sigma factors"/>
    <property type="match status" value="1"/>
</dbReference>
<dbReference type="InterPro" id="IPR007627">
    <property type="entry name" value="RNA_pol_sigma70_r2"/>
</dbReference>
<evidence type="ECO:0000256" key="3">
    <source>
        <dbReference type="ARBA" id="ARBA00023082"/>
    </source>
</evidence>
<accession>A0A8A4ZCD4</accession>